<organism evidence="1 2">
    <name type="scientific">Cyphomyrmex costatus</name>
    <dbReference type="NCBI Taxonomy" id="456900"/>
    <lineage>
        <taxon>Eukaryota</taxon>
        <taxon>Metazoa</taxon>
        <taxon>Ecdysozoa</taxon>
        <taxon>Arthropoda</taxon>
        <taxon>Hexapoda</taxon>
        <taxon>Insecta</taxon>
        <taxon>Pterygota</taxon>
        <taxon>Neoptera</taxon>
        <taxon>Endopterygota</taxon>
        <taxon>Hymenoptera</taxon>
        <taxon>Apocrita</taxon>
        <taxon>Aculeata</taxon>
        <taxon>Formicoidea</taxon>
        <taxon>Formicidae</taxon>
        <taxon>Myrmicinae</taxon>
        <taxon>Cyphomyrmex</taxon>
    </lineage>
</organism>
<evidence type="ECO:0000313" key="1">
    <source>
        <dbReference type="EMBL" id="KYM96569.1"/>
    </source>
</evidence>
<dbReference type="AlphaFoldDB" id="A0A151IAR3"/>
<reference evidence="1 2" key="1">
    <citation type="submission" date="2016-03" db="EMBL/GenBank/DDBJ databases">
        <title>Cyphomyrmex costatus WGS genome.</title>
        <authorList>
            <person name="Nygaard S."/>
            <person name="Hu H."/>
            <person name="Boomsma J."/>
            <person name="Zhang G."/>
        </authorList>
    </citation>
    <scope>NUCLEOTIDE SEQUENCE [LARGE SCALE GENOMIC DNA]</scope>
    <source>
        <strain evidence="1">MS0001</strain>
        <tissue evidence="1">Whole body</tissue>
    </source>
</reference>
<proteinExistence type="predicted"/>
<accession>A0A151IAR3</accession>
<gene>
    <name evidence="1" type="ORF">ALC62_12783</name>
</gene>
<keyword evidence="2" id="KW-1185">Reference proteome</keyword>
<name>A0A151IAR3_9HYME</name>
<sequence length="81" mass="9098">MKDGKEEAQVYVSLPTRKEERQKAIGSLRGNIAISISAPTSRNTRNDLRSGAWCFDGGQPEVNLRFTRQYRLLLAPPRALP</sequence>
<dbReference type="EMBL" id="KQ978186">
    <property type="protein sequence ID" value="KYM96569.1"/>
    <property type="molecule type" value="Genomic_DNA"/>
</dbReference>
<evidence type="ECO:0000313" key="2">
    <source>
        <dbReference type="Proteomes" id="UP000078542"/>
    </source>
</evidence>
<dbReference type="Proteomes" id="UP000078542">
    <property type="component" value="Unassembled WGS sequence"/>
</dbReference>
<protein>
    <submittedName>
        <fullName evidence="1">Uncharacterized protein</fullName>
    </submittedName>
</protein>